<sequence>MISSTPTPELRSNDVRSRFSNSKALFEHLERSDRADIPSFYSPRPQRHINLHLNSMNSVDSSTSSPPSIKAFPDMVTETSASPATTNINTVTSPVASLAAKFNNPEVAIFKNNIVPPPVPPKPSVVDVSNLNNNNTHHQDSPYYSPTSPMSQVEENFNKMASDLDKMNHSYSGTSVSEKCAAFEPYWRDPSYYKKRYGFENGEEAKNGGVFDRKANNHSSGSSTASSESEESVPSEPISSSQRVSPTDKGATFALVGSRFEQTRSMYDNKQDQQVNNDYDKGAYAGTIESTRNDCMLVSLFNIKLCKISF</sequence>
<name>A0AC35THG8_9BILA</name>
<dbReference type="WBParaSite" id="RSKR_0000057900.1">
    <property type="protein sequence ID" value="RSKR_0000057900.1"/>
    <property type="gene ID" value="RSKR_0000057900"/>
</dbReference>
<evidence type="ECO:0000313" key="2">
    <source>
        <dbReference type="WBParaSite" id="RSKR_0000057900.1"/>
    </source>
</evidence>
<protein>
    <submittedName>
        <fullName evidence="2">SoHo domain-containing protein</fullName>
    </submittedName>
</protein>
<proteinExistence type="predicted"/>
<accession>A0AC35THG8</accession>
<evidence type="ECO:0000313" key="1">
    <source>
        <dbReference type="Proteomes" id="UP000095286"/>
    </source>
</evidence>
<reference evidence="2" key="1">
    <citation type="submission" date="2016-11" db="UniProtKB">
        <authorList>
            <consortium name="WormBaseParasite"/>
        </authorList>
    </citation>
    <scope>IDENTIFICATION</scope>
    <source>
        <strain evidence="2">KR3021</strain>
    </source>
</reference>
<dbReference type="Proteomes" id="UP000095286">
    <property type="component" value="Unplaced"/>
</dbReference>
<organism evidence="1 2">
    <name type="scientific">Rhabditophanes sp. KR3021</name>
    <dbReference type="NCBI Taxonomy" id="114890"/>
    <lineage>
        <taxon>Eukaryota</taxon>
        <taxon>Metazoa</taxon>
        <taxon>Ecdysozoa</taxon>
        <taxon>Nematoda</taxon>
        <taxon>Chromadorea</taxon>
        <taxon>Rhabditida</taxon>
        <taxon>Tylenchina</taxon>
        <taxon>Panagrolaimomorpha</taxon>
        <taxon>Strongyloidoidea</taxon>
        <taxon>Alloionematidae</taxon>
        <taxon>Rhabditophanes</taxon>
    </lineage>
</organism>